<keyword evidence="1" id="KW-1133">Transmembrane helix</keyword>
<keyword evidence="1" id="KW-0812">Transmembrane</keyword>
<sequence length="103" mass="11366">MRMSRLQSVVVTIAALTIAGGSFMPPWVVVDPISGRGGDIYEAPRLVVTYPLGSYPLFAPPRTDGGRPFGHVDYGRLALFYLGTIVLVIPFFVWRRRAVSVKE</sequence>
<dbReference type="AlphaFoldDB" id="A0A0F9LMT4"/>
<protein>
    <submittedName>
        <fullName evidence="2">Uncharacterized protein</fullName>
    </submittedName>
</protein>
<comment type="caution">
    <text evidence="2">The sequence shown here is derived from an EMBL/GenBank/DDBJ whole genome shotgun (WGS) entry which is preliminary data.</text>
</comment>
<gene>
    <name evidence="2" type="ORF">LCGC14_1258170</name>
</gene>
<organism evidence="2">
    <name type="scientific">marine sediment metagenome</name>
    <dbReference type="NCBI Taxonomy" id="412755"/>
    <lineage>
        <taxon>unclassified sequences</taxon>
        <taxon>metagenomes</taxon>
        <taxon>ecological metagenomes</taxon>
    </lineage>
</organism>
<dbReference type="EMBL" id="LAZR01006952">
    <property type="protein sequence ID" value="KKM88496.1"/>
    <property type="molecule type" value="Genomic_DNA"/>
</dbReference>
<proteinExistence type="predicted"/>
<feature type="transmembrane region" description="Helical" evidence="1">
    <location>
        <begin position="74"/>
        <end position="94"/>
    </location>
</feature>
<evidence type="ECO:0000313" key="2">
    <source>
        <dbReference type="EMBL" id="KKM88496.1"/>
    </source>
</evidence>
<name>A0A0F9LMT4_9ZZZZ</name>
<evidence type="ECO:0000256" key="1">
    <source>
        <dbReference type="SAM" id="Phobius"/>
    </source>
</evidence>
<keyword evidence="1" id="KW-0472">Membrane</keyword>
<reference evidence="2" key="1">
    <citation type="journal article" date="2015" name="Nature">
        <title>Complex archaea that bridge the gap between prokaryotes and eukaryotes.</title>
        <authorList>
            <person name="Spang A."/>
            <person name="Saw J.H."/>
            <person name="Jorgensen S.L."/>
            <person name="Zaremba-Niedzwiedzka K."/>
            <person name="Martijn J."/>
            <person name="Lind A.E."/>
            <person name="van Eijk R."/>
            <person name="Schleper C."/>
            <person name="Guy L."/>
            <person name="Ettema T.J."/>
        </authorList>
    </citation>
    <scope>NUCLEOTIDE SEQUENCE</scope>
</reference>
<accession>A0A0F9LMT4</accession>